<sequence length="261" mass="27443">MIDLRLYGHKVLVTGGSQGIGLGIARAFAREGARVCIVSRNEEALARAASLIREECGAQVLTHVEDTGSASAAERLAARFPDIDILVNNAGNIPGGSLEEVSDHAWRAAWDVKVYGYINLSRAYLPLMKAANGGVIVNVIGAAGESLDANYIAGSVGNAALMAFTKTLGSVSTDHGVRVVGVNPGPVATDRLERIARGRAQQRLGSEERWREVLSAFPLGRAAEVEEIANAVMWLASPVSAYTSGTVLTIDAGASYRKSIA</sequence>
<keyword evidence="3" id="KW-0520">NAD</keyword>
<keyword evidence="2 4" id="KW-0560">Oxidoreductase</keyword>
<evidence type="ECO:0000313" key="5">
    <source>
        <dbReference type="Proteomes" id="UP000277294"/>
    </source>
</evidence>
<dbReference type="Gene3D" id="3.40.50.720">
    <property type="entry name" value="NAD(P)-binding Rossmann-like Domain"/>
    <property type="match status" value="1"/>
</dbReference>
<name>A0A3P4B759_9BURK</name>
<comment type="similarity">
    <text evidence="1">Belongs to the short-chain dehydrogenases/reductases (SDR) family.</text>
</comment>
<evidence type="ECO:0000313" key="4">
    <source>
        <dbReference type="EMBL" id="VCU71902.1"/>
    </source>
</evidence>
<dbReference type="PRINTS" id="PR00081">
    <property type="entry name" value="GDHRDH"/>
</dbReference>
<dbReference type="Pfam" id="PF13561">
    <property type="entry name" value="adh_short_C2"/>
    <property type="match status" value="1"/>
</dbReference>
<dbReference type="AlphaFoldDB" id="A0A3P4B759"/>
<keyword evidence="5" id="KW-1185">Reference proteome</keyword>
<evidence type="ECO:0000256" key="3">
    <source>
        <dbReference type="ARBA" id="ARBA00023027"/>
    </source>
</evidence>
<evidence type="ECO:0000256" key="2">
    <source>
        <dbReference type="ARBA" id="ARBA00023002"/>
    </source>
</evidence>
<reference evidence="4 5" key="1">
    <citation type="submission" date="2018-10" db="EMBL/GenBank/DDBJ databases">
        <authorList>
            <person name="Criscuolo A."/>
        </authorList>
    </citation>
    <scope>NUCLEOTIDE SEQUENCE [LARGE SCALE GENOMIC DNA]</scope>
    <source>
        <strain evidence="4">DnA1</strain>
    </source>
</reference>
<evidence type="ECO:0000256" key="1">
    <source>
        <dbReference type="ARBA" id="ARBA00006484"/>
    </source>
</evidence>
<dbReference type="PANTHER" id="PTHR43477">
    <property type="entry name" value="DIHYDROANTICAPSIN 7-DEHYDROGENASE"/>
    <property type="match status" value="1"/>
</dbReference>
<dbReference type="NCBIfam" id="NF004779">
    <property type="entry name" value="PRK06125.1"/>
    <property type="match status" value="1"/>
</dbReference>
<organism evidence="4 5">
    <name type="scientific">Pigmentiphaga humi</name>
    <dbReference type="NCBI Taxonomy" id="2478468"/>
    <lineage>
        <taxon>Bacteria</taxon>
        <taxon>Pseudomonadati</taxon>
        <taxon>Pseudomonadota</taxon>
        <taxon>Betaproteobacteria</taxon>
        <taxon>Burkholderiales</taxon>
        <taxon>Alcaligenaceae</taxon>
        <taxon>Pigmentiphaga</taxon>
    </lineage>
</organism>
<dbReference type="FunFam" id="3.40.50.720:FF:000084">
    <property type="entry name" value="Short-chain dehydrogenase reductase"/>
    <property type="match status" value="1"/>
</dbReference>
<dbReference type="GO" id="GO:0004316">
    <property type="term" value="F:3-oxoacyl-[acyl-carrier-protein] reductase (NADPH) activity"/>
    <property type="evidence" value="ECO:0007669"/>
    <property type="project" value="UniProtKB-EC"/>
</dbReference>
<dbReference type="PANTHER" id="PTHR43477:SF4">
    <property type="entry name" value="DEHYDROGENASE_REDUCTASE SDR FAMILY MEMBER 6"/>
    <property type="match status" value="1"/>
</dbReference>
<accession>A0A3P4B759</accession>
<dbReference type="Proteomes" id="UP000277294">
    <property type="component" value="Unassembled WGS sequence"/>
</dbReference>
<dbReference type="SUPFAM" id="SSF51735">
    <property type="entry name" value="NAD(P)-binding Rossmann-fold domains"/>
    <property type="match status" value="1"/>
</dbReference>
<dbReference type="InterPro" id="IPR036291">
    <property type="entry name" value="NAD(P)-bd_dom_sf"/>
</dbReference>
<dbReference type="InterPro" id="IPR002347">
    <property type="entry name" value="SDR_fam"/>
</dbReference>
<dbReference type="EC" id="1.1.1.100" evidence="4"/>
<gene>
    <name evidence="4" type="primary">fabG_21</name>
    <name evidence="4" type="ORF">PIGHUM_03993</name>
</gene>
<dbReference type="InterPro" id="IPR051122">
    <property type="entry name" value="SDR_DHRS6-like"/>
</dbReference>
<protein>
    <submittedName>
        <fullName evidence="4">3-oxoacyl-[acyl-carrier-protein] reductase FabG</fullName>
        <ecNumber evidence="4">1.1.1.100</ecNumber>
    </submittedName>
</protein>
<dbReference type="EMBL" id="UWPJ01000032">
    <property type="protein sequence ID" value="VCU71902.1"/>
    <property type="molecule type" value="Genomic_DNA"/>
</dbReference>
<proteinExistence type="inferred from homology"/>